<name>A0A0C9WLB5_9AGAR</name>
<accession>A0A0C9WLB5</accession>
<dbReference type="AlphaFoldDB" id="A0A0C9WLB5"/>
<reference evidence="1 2" key="1">
    <citation type="submission" date="2014-04" db="EMBL/GenBank/DDBJ databases">
        <authorList>
            <consortium name="DOE Joint Genome Institute"/>
            <person name="Kuo A."/>
            <person name="Kohler A."/>
            <person name="Nagy L.G."/>
            <person name="Floudas D."/>
            <person name="Copeland A."/>
            <person name="Barry K.W."/>
            <person name="Cichocki N."/>
            <person name="Veneault-Fourrey C."/>
            <person name="LaButti K."/>
            <person name="Lindquist E.A."/>
            <person name="Lipzen A."/>
            <person name="Lundell T."/>
            <person name="Morin E."/>
            <person name="Murat C."/>
            <person name="Sun H."/>
            <person name="Tunlid A."/>
            <person name="Henrissat B."/>
            <person name="Grigoriev I.V."/>
            <person name="Hibbett D.S."/>
            <person name="Martin F."/>
            <person name="Nordberg H.P."/>
            <person name="Cantor M.N."/>
            <person name="Hua S.X."/>
        </authorList>
    </citation>
    <scope>NUCLEOTIDE SEQUENCE [LARGE SCALE GENOMIC DNA]</scope>
    <source>
        <strain evidence="1 2">LaAM-08-1</strain>
    </source>
</reference>
<evidence type="ECO:0000313" key="2">
    <source>
        <dbReference type="Proteomes" id="UP000054477"/>
    </source>
</evidence>
<protein>
    <submittedName>
        <fullName evidence="1">Uncharacterized protein</fullName>
    </submittedName>
</protein>
<reference evidence="2" key="2">
    <citation type="submission" date="2015-01" db="EMBL/GenBank/DDBJ databases">
        <title>Evolutionary Origins and Diversification of the Mycorrhizal Mutualists.</title>
        <authorList>
            <consortium name="DOE Joint Genome Institute"/>
            <consortium name="Mycorrhizal Genomics Consortium"/>
            <person name="Kohler A."/>
            <person name="Kuo A."/>
            <person name="Nagy L.G."/>
            <person name="Floudas D."/>
            <person name="Copeland A."/>
            <person name="Barry K.W."/>
            <person name="Cichocki N."/>
            <person name="Veneault-Fourrey C."/>
            <person name="LaButti K."/>
            <person name="Lindquist E.A."/>
            <person name="Lipzen A."/>
            <person name="Lundell T."/>
            <person name="Morin E."/>
            <person name="Murat C."/>
            <person name="Riley R."/>
            <person name="Ohm R."/>
            <person name="Sun H."/>
            <person name="Tunlid A."/>
            <person name="Henrissat B."/>
            <person name="Grigoriev I.V."/>
            <person name="Hibbett D.S."/>
            <person name="Martin F."/>
        </authorList>
    </citation>
    <scope>NUCLEOTIDE SEQUENCE [LARGE SCALE GENOMIC DNA]</scope>
    <source>
        <strain evidence="2">LaAM-08-1</strain>
    </source>
</reference>
<sequence>MTLAFYHSFRITVIIAFRIAPSSGPSNISLSLYLRLLFNAHSSNADIQRSFPRVLLKRLCLRIHCYVPPVNNSRPPTC</sequence>
<keyword evidence="2" id="KW-1185">Reference proteome</keyword>
<gene>
    <name evidence="1" type="ORF">K443DRAFT_258918</name>
</gene>
<evidence type="ECO:0000313" key="1">
    <source>
        <dbReference type="EMBL" id="KIJ97109.1"/>
    </source>
</evidence>
<dbReference type="EMBL" id="KN838701">
    <property type="protein sequence ID" value="KIJ97109.1"/>
    <property type="molecule type" value="Genomic_DNA"/>
</dbReference>
<dbReference type="HOGENOM" id="CLU_2622392_0_0_1"/>
<organism evidence="1 2">
    <name type="scientific">Laccaria amethystina LaAM-08-1</name>
    <dbReference type="NCBI Taxonomy" id="1095629"/>
    <lineage>
        <taxon>Eukaryota</taxon>
        <taxon>Fungi</taxon>
        <taxon>Dikarya</taxon>
        <taxon>Basidiomycota</taxon>
        <taxon>Agaricomycotina</taxon>
        <taxon>Agaricomycetes</taxon>
        <taxon>Agaricomycetidae</taxon>
        <taxon>Agaricales</taxon>
        <taxon>Agaricineae</taxon>
        <taxon>Hydnangiaceae</taxon>
        <taxon>Laccaria</taxon>
    </lineage>
</organism>
<dbReference type="Proteomes" id="UP000054477">
    <property type="component" value="Unassembled WGS sequence"/>
</dbReference>
<proteinExistence type="predicted"/>